<evidence type="ECO:0000313" key="7">
    <source>
        <dbReference type="EMBL" id="MBB6209804.1"/>
    </source>
</evidence>
<dbReference type="SUPFAM" id="SSF46785">
    <property type="entry name" value="Winged helix' DNA-binding domain"/>
    <property type="match status" value="1"/>
</dbReference>
<dbReference type="AlphaFoldDB" id="A0A7W9ZGE0"/>
<dbReference type="GO" id="GO:0003677">
    <property type="term" value="F:DNA binding"/>
    <property type="evidence" value="ECO:0007669"/>
    <property type="project" value="UniProtKB-KW"/>
</dbReference>
<dbReference type="InterPro" id="IPR015424">
    <property type="entry name" value="PyrdxlP-dep_Trfase"/>
</dbReference>
<dbReference type="RefSeq" id="WP_184262376.1">
    <property type="nucleotide sequence ID" value="NZ_JACIIX010000003.1"/>
</dbReference>
<dbReference type="Pfam" id="PF00155">
    <property type="entry name" value="Aminotran_1_2"/>
    <property type="match status" value="1"/>
</dbReference>
<dbReference type="InterPro" id="IPR000524">
    <property type="entry name" value="Tscrpt_reg_HTH_GntR"/>
</dbReference>
<name>A0A7W9ZGE0_NOVIT</name>
<keyword evidence="5" id="KW-0804">Transcription</keyword>
<dbReference type="PANTHER" id="PTHR46577:SF2">
    <property type="entry name" value="TRANSCRIPTIONAL REGULATORY PROTEIN"/>
    <property type="match status" value="1"/>
</dbReference>
<evidence type="ECO:0000256" key="4">
    <source>
        <dbReference type="ARBA" id="ARBA00023125"/>
    </source>
</evidence>
<evidence type="ECO:0000256" key="3">
    <source>
        <dbReference type="ARBA" id="ARBA00023015"/>
    </source>
</evidence>
<dbReference type="Proteomes" id="UP000544872">
    <property type="component" value="Unassembled WGS sequence"/>
</dbReference>
<dbReference type="CDD" id="cd07377">
    <property type="entry name" value="WHTH_GntR"/>
    <property type="match status" value="1"/>
</dbReference>
<accession>A0A7W9ZGE0</accession>
<dbReference type="SUPFAM" id="SSF53383">
    <property type="entry name" value="PLP-dependent transferases"/>
    <property type="match status" value="1"/>
</dbReference>
<dbReference type="InterPro" id="IPR015422">
    <property type="entry name" value="PyrdxlP-dep_Trfase_small"/>
</dbReference>
<sequence>MAVLPFPQPDGSRTERVMQGIRDRIDRRVLVPGAKIPSVRAMADLTGVSKSTVVEAYDRLVAEGVIRSRPGSGFYVAAPLAPLALDRVGPEREQDIDPLWMLRQSLQTRNGALLPGCGWLPEPWFEDDGVRRALRQIARAEAAPGVYSPAQGPLPLRTVFARRLSDQGVSVGPDQILLTDSGTHALDLICRFLLTPGQAVLVDDPCYFNFLALLRAHRVTVVAVPMTPSGPDPVAFSSLVTEHRPRAYLTTSAVHNPTGVTVAAATVHRILKVADQNGLVVIEDDIFADFEASPSPRYAAFDGLDRVIRIGSLSKSLSTGVRCGFIAANPDWIAALTDLRIATSMGGSALSANLLHTVLTDGSYRRHMDRVRHRLDRCREETLASLRRLGMTAWTEPSAGLFLWTLLPQGIDAVSLSRRALARNIVLAPGPVFSPAGGWRTAMRVNVAMWTPPALEAFFQAEGRAGSAENAAG</sequence>
<organism evidence="7 8">
    <name type="scientific">Novispirillum itersonii</name>
    <name type="common">Aquaspirillum itersonii</name>
    <dbReference type="NCBI Taxonomy" id="189"/>
    <lineage>
        <taxon>Bacteria</taxon>
        <taxon>Pseudomonadati</taxon>
        <taxon>Pseudomonadota</taxon>
        <taxon>Alphaproteobacteria</taxon>
        <taxon>Rhodospirillales</taxon>
        <taxon>Novispirillaceae</taxon>
        <taxon>Novispirillum</taxon>
    </lineage>
</organism>
<dbReference type="InterPro" id="IPR015421">
    <property type="entry name" value="PyrdxlP-dep_Trfase_major"/>
</dbReference>
<dbReference type="InterPro" id="IPR036388">
    <property type="entry name" value="WH-like_DNA-bd_sf"/>
</dbReference>
<keyword evidence="8" id="KW-1185">Reference proteome</keyword>
<dbReference type="Gene3D" id="1.10.10.10">
    <property type="entry name" value="Winged helix-like DNA-binding domain superfamily/Winged helix DNA-binding domain"/>
    <property type="match status" value="1"/>
</dbReference>
<keyword evidence="2" id="KW-0663">Pyridoxal phosphate</keyword>
<feature type="domain" description="HTH gntR-type" evidence="6">
    <location>
        <begin position="11"/>
        <end position="79"/>
    </location>
</feature>
<evidence type="ECO:0000313" key="8">
    <source>
        <dbReference type="Proteomes" id="UP000544872"/>
    </source>
</evidence>
<evidence type="ECO:0000256" key="2">
    <source>
        <dbReference type="ARBA" id="ARBA00022898"/>
    </source>
</evidence>
<dbReference type="InterPro" id="IPR036390">
    <property type="entry name" value="WH_DNA-bd_sf"/>
</dbReference>
<dbReference type="PANTHER" id="PTHR46577">
    <property type="entry name" value="HTH-TYPE TRANSCRIPTIONAL REGULATORY PROTEIN GABR"/>
    <property type="match status" value="1"/>
</dbReference>
<dbReference type="InterPro" id="IPR004839">
    <property type="entry name" value="Aminotransferase_I/II_large"/>
</dbReference>
<evidence type="ECO:0000256" key="1">
    <source>
        <dbReference type="ARBA" id="ARBA00005384"/>
    </source>
</evidence>
<reference evidence="7 8" key="1">
    <citation type="submission" date="2020-08" db="EMBL/GenBank/DDBJ databases">
        <title>Genomic Encyclopedia of Type Strains, Phase IV (KMG-IV): sequencing the most valuable type-strain genomes for metagenomic binning, comparative biology and taxonomic classification.</title>
        <authorList>
            <person name="Goeker M."/>
        </authorList>
    </citation>
    <scope>NUCLEOTIDE SEQUENCE [LARGE SCALE GENOMIC DNA]</scope>
    <source>
        <strain evidence="7 8">DSM 11590</strain>
    </source>
</reference>
<dbReference type="EMBL" id="JACIIX010000003">
    <property type="protein sequence ID" value="MBB6209804.1"/>
    <property type="molecule type" value="Genomic_DNA"/>
</dbReference>
<dbReference type="Pfam" id="PF00392">
    <property type="entry name" value="GntR"/>
    <property type="match status" value="1"/>
</dbReference>
<dbReference type="GO" id="GO:0030170">
    <property type="term" value="F:pyridoxal phosphate binding"/>
    <property type="evidence" value="ECO:0007669"/>
    <property type="project" value="InterPro"/>
</dbReference>
<dbReference type="CDD" id="cd00609">
    <property type="entry name" value="AAT_like"/>
    <property type="match status" value="1"/>
</dbReference>
<keyword evidence="4 7" id="KW-0238">DNA-binding</keyword>
<dbReference type="Gene3D" id="3.90.1150.10">
    <property type="entry name" value="Aspartate Aminotransferase, domain 1"/>
    <property type="match status" value="1"/>
</dbReference>
<comment type="caution">
    <text evidence="7">The sequence shown here is derived from an EMBL/GenBank/DDBJ whole genome shotgun (WGS) entry which is preliminary data.</text>
</comment>
<dbReference type="InterPro" id="IPR051446">
    <property type="entry name" value="HTH_trans_reg/aminotransferase"/>
</dbReference>
<dbReference type="SMART" id="SM00345">
    <property type="entry name" value="HTH_GNTR"/>
    <property type="match status" value="1"/>
</dbReference>
<dbReference type="PROSITE" id="PS50949">
    <property type="entry name" value="HTH_GNTR"/>
    <property type="match status" value="1"/>
</dbReference>
<keyword evidence="3" id="KW-0805">Transcription regulation</keyword>
<proteinExistence type="inferred from homology"/>
<dbReference type="Gene3D" id="3.40.640.10">
    <property type="entry name" value="Type I PLP-dependent aspartate aminotransferase-like (Major domain)"/>
    <property type="match status" value="1"/>
</dbReference>
<dbReference type="GO" id="GO:0003700">
    <property type="term" value="F:DNA-binding transcription factor activity"/>
    <property type="evidence" value="ECO:0007669"/>
    <property type="project" value="InterPro"/>
</dbReference>
<evidence type="ECO:0000259" key="6">
    <source>
        <dbReference type="PROSITE" id="PS50949"/>
    </source>
</evidence>
<protein>
    <submittedName>
        <fullName evidence="7">DNA-binding transcriptional MocR family regulator</fullName>
    </submittedName>
</protein>
<comment type="similarity">
    <text evidence="1">In the C-terminal section; belongs to the class-I pyridoxal-phosphate-dependent aminotransferase family.</text>
</comment>
<gene>
    <name evidence="7" type="ORF">FHS48_001212</name>
</gene>
<evidence type="ECO:0000256" key="5">
    <source>
        <dbReference type="ARBA" id="ARBA00023163"/>
    </source>
</evidence>